<reference evidence="2" key="3">
    <citation type="submission" date="2025-09" db="UniProtKB">
        <authorList>
            <consortium name="Ensembl"/>
        </authorList>
    </citation>
    <scope>IDENTIFICATION</scope>
</reference>
<dbReference type="InterPro" id="IPR009003">
    <property type="entry name" value="Peptidase_S1_PA"/>
</dbReference>
<dbReference type="Proteomes" id="UP000472263">
    <property type="component" value="Chromosome 14"/>
</dbReference>
<protein>
    <submittedName>
        <fullName evidence="2">Protein FAM111A-like</fullName>
    </submittedName>
</protein>
<reference evidence="2" key="1">
    <citation type="submission" date="2019-06" db="EMBL/GenBank/DDBJ databases">
        <authorList>
            <consortium name="Wellcome Sanger Institute Data Sharing"/>
        </authorList>
    </citation>
    <scope>NUCLEOTIDE SEQUENCE [LARGE SCALE GENOMIC DNA]</scope>
</reference>
<dbReference type="InterPro" id="IPR043504">
    <property type="entry name" value="Peptidase_S1_PA_chymotrypsin"/>
</dbReference>
<reference evidence="2" key="2">
    <citation type="submission" date="2025-08" db="UniProtKB">
        <authorList>
            <consortium name="Ensembl"/>
        </authorList>
    </citation>
    <scope>IDENTIFICATION</scope>
</reference>
<dbReference type="GeneTree" id="ENSGT00390000005182"/>
<feature type="region of interest" description="Disordered" evidence="1">
    <location>
        <begin position="255"/>
        <end position="298"/>
    </location>
</feature>
<dbReference type="AlphaFoldDB" id="A0A667ZQ00"/>
<organism evidence="2 3">
    <name type="scientific">Myripristis murdjan</name>
    <name type="common">pinecone soldierfish</name>
    <dbReference type="NCBI Taxonomy" id="586833"/>
    <lineage>
        <taxon>Eukaryota</taxon>
        <taxon>Metazoa</taxon>
        <taxon>Chordata</taxon>
        <taxon>Craniata</taxon>
        <taxon>Vertebrata</taxon>
        <taxon>Euteleostomi</taxon>
        <taxon>Actinopterygii</taxon>
        <taxon>Neopterygii</taxon>
        <taxon>Teleostei</taxon>
        <taxon>Neoteleostei</taxon>
        <taxon>Acanthomorphata</taxon>
        <taxon>Holocentriformes</taxon>
        <taxon>Holocentridae</taxon>
        <taxon>Myripristis</taxon>
    </lineage>
</organism>
<accession>A0A667ZQ00</accession>
<proteinExistence type="predicted"/>
<dbReference type="SUPFAM" id="SSF50494">
    <property type="entry name" value="Trypsin-like serine proteases"/>
    <property type="match status" value="1"/>
</dbReference>
<dbReference type="Gene3D" id="2.40.10.10">
    <property type="entry name" value="Trypsin-like serine proteases"/>
    <property type="match status" value="1"/>
</dbReference>
<dbReference type="PANTHER" id="PTHR14389:SF3">
    <property type="entry name" value="PROTEIN FAM111A-LIKE"/>
    <property type="match status" value="1"/>
</dbReference>
<dbReference type="PANTHER" id="PTHR14389">
    <property type="entry name" value="SI:CH1073-475A24.1"/>
    <property type="match status" value="1"/>
</dbReference>
<dbReference type="GeneID" id="115371533"/>
<dbReference type="GO" id="GO:0005634">
    <property type="term" value="C:nucleus"/>
    <property type="evidence" value="ECO:0007669"/>
    <property type="project" value="TreeGrafter"/>
</dbReference>
<dbReference type="InParanoid" id="A0A667ZQ00"/>
<dbReference type="Ensembl" id="ENSMMDT00005035663.1">
    <property type="protein sequence ID" value="ENSMMDP00005034891.1"/>
    <property type="gene ID" value="ENSMMDG00005016407.1"/>
</dbReference>
<evidence type="ECO:0000256" key="1">
    <source>
        <dbReference type="SAM" id="MobiDB-lite"/>
    </source>
</evidence>
<evidence type="ECO:0000313" key="2">
    <source>
        <dbReference type="Ensembl" id="ENSMMDP00005034891.1"/>
    </source>
</evidence>
<dbReference type="RefSeq" id="XP_029924824.1">
    <property type="nucleotide sequence ID" value="XM_030068964.1"/>
</dbReference>
<dbReference type="GO" id="GO:0006260">
    <property type="term" value="P:DNA replication"/>
    <property type="evidence" value="ECO:0007669"/>
    <property type="project" value="TreeGrafter"/>
</dbReference>
<dbReference type="GO" id="GO:0000785">
    <property type="term" value="C:chromatin"/>
    <property type="evidence" value="ECO:0007669"/>
    <property type="project" value="TreeGrafter"/>
</dbReference>
<gene>
    <name evidence="2" type="primary">LOC115371533</name>
</gene>
<evidence type="ECO:0000313" key="3">
    <source>
        <dbReference type="Proteomes" id="UP000472263"/>
    </source>
</evidence>
<feature type="compositionally biased region" description="Polar residues" evidence="1">
    <location>
        <begin position="255"/>
        <end position="294"/>
    </location>
</feature>
<dbReference type="OrthoDB" id="10025068at2759"/>
<dbReference type="RefSeq" id="XP_029924823.1">
    <property type="nucleotide sequence ID" value="XM_030068963.1"/>
</dbReference>
<keyword evidence="3" id="KW-1185">Reference proteome</keyword>
<dbReference type="Pfam" id="PF13365">
    <property type="entry name" value="Trypsin_2"/>
    <property type="match status" value="1"/>
</dbReference>
<sequence length="663" mass="74960">MALKTSSKVNIKGPMDRYLKKIDHFPNTQGGSSQSFRTRTCAKEEEAHTTHSFYWRHGNKKPICITCNKAGTVLNTLQRSKIFKEIAEKNKGKELVIKRKGKAVPTHFPCCLIKKDEPLIVKFIKAGKQVKRPVGNTRENVPSDKLVTFHLATRGGREVRNILHNTELKKEVEEISVYAYKGETVKQALKRDGRLCKSIFVKHCVLSEVSEEDEIEMSNPVDDLDGKSFRIVLHDKSSQPESQSGSLDDAYVAPNESQTTVSDESQDIQQQGATSESPNAHTPEETATPSSRVSSVIPHRSPLHKIHNSEKMLKHLCSQFENLIKQMKNQLKVSRLSDVQNLFRADFGKNVDTCFEMRMMYEMTELGKSVCQVRTNGTPLGSGFLLFDRFVLTNGHVINNIYDQDSGHLREPLSVTFSFVRLDQRDPCETVQVKPQVAALEYSTDSTGCVRDWALLELCPDQALPDGLLKHFGFVPPGGGIFIIGHPDGGVKKIDPCLVIPLEKRFHSFEPQTRENPESIQMITGAFFHSREILSYDTCFYFGSSGSPIFDEHYNVVAMHSGGYHCKTIRGQDQRMIEYGYALSHIIEQILFKTMKRGRLDVLRELLSCEHAQHHEVMKKIVSRNISAFQIAFNNSEVANDESLKTFFDLFSENEEPVPMDTD</sequence>
<name>A0A667ZQ00_9TELE</name>